<dbReference type="InterPro" id="IPR002123">
    <property type="entry name" value="Plipid/glycerol_acylTrfase"/>
</dbReference>
<dbReference type="RefSeq" id="WP_107940615.1">
    <property type="nucleotide sequence ID" value="NZ_QANS01000004.1"/>
</dbReference>
<evidence type="ECO:0000313" key="5">
    <source>
        <dbReference type="EMBL" id="PTU31031.1"/>
    </source>
</evidence>
<evidence type="ECO:0000256" key="3">
    <source>
        <dbReference type="ARBA" id="ARBA00023315"/>
    </source>
</evidence>
<proteinExistence type="predicted"/>
<dbReference type="EMBL" id="QANS01000004">
    <property type="protein sequence ID" value="PTU31031.1"/>
    <property type="molecule type" value="Genomic_DNA"/>
</dbReference>
<evidence type="ECO:0000256" key="1">
    <source>
        <dbReference type="ARBA" id="ARBA00005189"/>
    </source>
</evidence>
<dbReference type="AlphaFoldDB" id="A0A2T5MEL9"/>
<dbReference type="Proteomes" id="UP000244248">
    <property type="component" value="Unassembled WGS sequence"/>
</dbReference>
<name>A0A2T5MEL9_9GAMM</name>
<organism evidence="5 6">
    <name type="scientific">Stenotrophobium rhamnosiphilum</name>
    <dbReference type="NCBI Taxonomy" id="2029166"/>
    <lineage>
        <taxon>Bacteria</taxon>
        <taxon>Pseudomonadati</taxon>
        <taxon>Pseudomonadota</taxon>
        <taxon>Gammaproteobacteria</taxon>
        <taxon>Nevskiales</taxon>
        <taxon>Nevskiaceae</taxon>
        <taxon>Stenotrophobium</taxon>
    </lineage>
</organism>
<gene>
    <name evidence="5" type="ORF">CJD38_12085</name>
</gene>
<dbReference type="CDD" id="cd07988">
    <property type="entry name" value="LPLAT_ABO13168-like"/>
    <property type="match status" value="1"/>
</dbReference>
<evidence type="ECO:0000256" key="2">
    <source>
        <dbReference type="ARBA" id="ARBA00022679"/>
    </source>
</evidence>
<feature type="domain" description="Phospholipid/glycerol acyltransferase" evidence="4">
    <location>
        <begin position="41"/>
        <end position="153"/>
    </location>
</feature>
<dbReference type="OrthoDB" id="9796839at2"/>
<comment type="caution">
    <text evidence="5">The sequence shown here is derived from an EMBL/GenBank/DDBJ whole genome shotgun (WGS) entry which is preliminary data.</text>
</comment>
<dbReference type="GO" id="GO:0003841">
    <property type="term" value="F:1-acylglycerol-3-phosphate O-acyltransferase activity"/>
    <property type="evidence" value="ECO:0007669"/>
    <property type="project" value="TreeGrafter"/>
</dbReference>
<dbReference type="SUPFAM" id="SSF69593">
    <property type="entry name" value="Glycerol-3-phosphate (1)-acyltransferase"/>
    <property type="match status" value="1"/>
</dbReference>
<accession>A0A2T5MEL9</accession>
<reference evidence="5 6" key="1">
    <citation type="submission" date="2018-04" db="EMBL/GenBank/DDBJ databases">
        <title>Novel species isolated from glacier.</title>
        <authorList>
            <person name="Liu Q."/>
            <person name="Xin Y.-H."/>
        </authorList>
    </citation>
    <scope>NUCLEOTIDE SEQUENCE [LARGE SCALE GENOMIC DNA]</scope>
    <source>
        <strain evidence="5 6">GT1R17</strain>
    </source>
</reference>
<dbReference type="GO" id="GO:0006654">
    <property type="term" value="P:phosphatidic acid biosynthetic process"/>
    <property type="evidence" value="ECO:0007669"/>
    <property type="project" value="TreeGrafter"/>
</dbReference>
<keyword evidence="2 5" id="KW-0808">Transferase</keyword>
<dbReference type="SMART" id="SM00563">
    <property type="entry name" value="PlsC"/>
    <property type="match status" value="1"/>
</dbReference>
<sequence length="195" mass="21854">MEIPPQIPRWGNRLTRWVGLCVLRMFGWQLNVVLPNRPKMVLIYAPHTSNWDFAFGLAAILALQVRVHWFGKHTIFSPPFKNLLIKLGGIPIDRSAAIGVVQQTTQRFAEKEQLLIGIAPEGTRSLALKWKSGFYQIAHAAGVPIQIAYLDYKKKVVSLGPLIETSGDYAADLEKIQSFYRGINPCIPEKFAAQG</sequence>
<evidence type="ECO:0000313" key="6">
    <source>
        <dbReference type="Proteomes" id="UP000244248"/>
    </source>
</evidence>
<protein>
    <submittedName>
        <fullName evidence="5">Glycerol acyltransferase</fullName>
    </submittedName>
</protein>
<dbReference type="PANTHER" id="PTHR10434">
    <property type="entry name" value="1-ACYL-SN-GLYCEROL-3-PHOSPHATE ACYLTRANSFERASE"/>
    <property type="match status" value="1"/>
</dbReference>
<keyword evidence="3 5" id="KW-0012">Acyltransferase</keyword>
<comment type="pathway">
    <text evidence="1">Lipid metabolism.</text>
</comment>
<dbReference type="Pfam" id="PF01553">
    <property type="entry name" value="Acyltransferase"/>
    <property type="match status" value="1"/>
</dbReference>
<keyword evidence="6" id="KW-1185">Reference proteome</keyword>
<dbReference type="PANTHER" id="PTHR10434:SF9">
    <property type="entry name" value="PHOSPHOLIPID_GLYCEROL ACYLTRANSFERASE DOMAIN-CONTAINING PROTEIN"/>
    <property type="match status" value="1"/>
</dbReference>
<evidence type="ECO:0000259" key="4">
    <source>
        <dbReference type="SMART" id="SM00563"/>
    </source>
</evidence>